<evidence type="ECO:0000313" key="2">
    <source>
        <dbReference type="Proteomes" id="UP000790709"/>
    </source>
</evidence>
<protein>
    <submittedName>
        <fullName evidence="1">Uncharacterized protein</fullName>
    </submittedName>
</protein>
<evidence type="ECO:0000313" key="1">
    <source>
        <dbReference type="EMBL" id="KAH7920311.1"/>
    </source>
</evidence>
<accession>A0ACB8B508</accession>
<comment type="caution">
    <text evidence="1">The sequence shown here is derived from an EMBL/GenBank/DDBJ whole genome shotgun (WGS) entry which is preliminary data.</text>
</comment>
<reference evidence="1" key="1">
    <citation type="journal article" date="2021" name="New Phytol.">
        <title>Evolutionary innovations through gain and loss of genes in the ectomycorrhizal Boletales.</title>
        <authorList>
            <person name="Wu G."/>
            <person name="Miyauchi S."/>
            <person name="Morin E."/>
            <person name="Kuo A."/>
            <person name="Drula E."/>
            <person name="Varga T."/>
            <person name="Kohler A."/>
            <person name="Feng B."/>
            <person name="Cao Y."/>
            <person name="Lipzen A."/>
            <person name="Daum C."/>
            <person name="Hundley H."/>
            <person name="Pangilinan J."/>
            <person name="Johnson J."/>
            <person name="Barry K."/>
            <person name="LaButti K."/>
            <person name="Ng V."/>
            <person name="Ahrendt S."/>
            <person name="Min B."/>
            <person name="Choi I.G."/>
            <person name="Park H."/>
            <person name="Plett J.M."/>
            <person name="Magnuson J."/>
            <person name="Spatafora J.W."/>
            <person name="Nagy L.G."/>
            <person name="Henrissat B."/>
            <person name="Grigoriev I.V."/>
            <person name="Yang Z.L."/>
            <person name="Xu J."/>
            <person name="Martin F.M."/>
        </authorList>
    </citation>
    <scope>NUCLEOTIDE SEQUENCE</scope>
    <source>
        <strain evidence="1">KUC20120723A-06</strain>
    </source>
</reference>
<sequence length="161" mass="18118">MTMDIAEPVKMVTKCWECSGSRWQANGLQGCRWSKAKCSLLPESERKQERARMVVSLCTGEKQKKNKIAVVVKAMADDWHKDGEHQNNCNALGALSQSLLGLTDQVYEFWMDIQRGLQLLNHMVITLESMVGIEPGSPNAYVTDEQEEEEGLVTSRSARSR</sequence>
<keyword evidence="2" id="KW-1185">Reference proteome</keyword>
<dbReference type="Proteomes" id="UP000790709">
    <property type="component" value="Unassembled WGS sequence"/>
</dbReference>
<proteinExistence type="predicted"/>
<dbReference type="EMBL" id="MU266589">
    <property type="protein sequence ID" value="KAH7920311.1"/>
    <property type="molecule type" value="Genomic_DNA"/>
</dbReference>
<gene>
    <name evidence="1" type="ORF">BV22DRAFT_1050429</name>
</gene>
<organism evidence="1 2">
    <name type="scientific">Leucogyrophana mollusca</name>
    <dbReference type="NCBI Taxonomy" id="85980"/>
    <lineage>
        <taxon>Eukaryota</taxon>
        <taxon>Fungi</taxon>
        <taxon>Dikarya</taxon>
        <taxon>Basidiomycota</taxon>
        <taxon>Agaricomycotina</taxon>
        <taxon>Agaricomycetes</taxon>
        <taxon>Agaricomycetidae</taxon>
        <taxon>Boletales</taxon>
        <taxon>Boletales incertae sedis</taxon>
        <taxon>Leucogyrophana</taxon>
    </lineage>
</organism>
<name>A0ACB8B508_9AGAM</name>